<feature type="region of interest" description="Disordered" evidence="6">
    <location>
        <begin position="264"/>
        <end position="287"/>
    </location>
</feature>
<evidence type="ECO:0000256" key="4">
    <source>
        <dbReference type="ARBA" id="ARBA00023159"/>
    </source>
</evidence>
<keyword evidence="2" id="KW-0805">Transcription regulation</keyword>
<dbReference type="PRINTS" id="PR00032">
    <property type="entry name" value="HTHARAC"/>
</dbReference>
<dbReference type="PANTHER" id="PTHR46796">
    <property type="entry name" value="HTH-TYPE TRANSCRIPTIONAL ACTIVATOR RHAS-RELATED"/>
    <property type="match status" value="1"/>
</dbReference>
<dbReference type="SUPFAM" id="SSF51215">
    <property type="entry name" value="Regulatory protein AraC"/>
    <property type="match status" value="1"/>
</dbReference>
<organism evidence="8 9">
    <name type="scientific">Shinella granuli</name>
    <dbReference type="NCBI Taxonomy" id="323621"/>
    <lineage>
        <taxon>Bacteria</taxon>
        <taxon>Pseudomonadati</taxon>
        <taxon>Pseudomonadota</taxon>
        <taxon>Alphaproteobacteria</taxon>
        <taxon>Hyphomicrobiales</taxon>
        <taxon>Rhizobiaceae</taxon>
        <taxon>Shinella</taxon>
    </lineage>
</organism>
<comment type="caution">
    <text evidence="8">The sequence shown here is derived from an EMBL/GenBank/DDBJ whole genome shotgun (WGS) entry which is preliminary data.</text>
</comment>
<dbReference type="PANTHER" id="PTHR46796:SF13">
    <property type="entry name" value="HTH-TYPE TRANSCRIPTIONAL ACTIVATOR RHAS"/>
    <property type="match status" value="1"/>
</dbReference>
<dbReference type="GO" id="GO:0003700">
    <property type="term" value="F:DNA-binding transcription factor activity"/>
    <property type="evidence" value="ECO:0007669"/>
    <property type="project" value="InterPro"/>
</dbReference>
<dbReference type="InterPro" id="IPR037923">
    <property type="entry name" value="HTH-like"/>
</dbReference>
<evidence type="ECO:0000256" key="5">
    <source>
        <dbReference type="ARBA" id="ARBA00023163"/>
    </source>
</evidence>
<dbReference type="SMART" id="SM00342">
    <property type="entry name" value="HTH_ARAC"/>
    <property type="match status" value="1"/>
</dbReference>
<dbReference type="InterPro" id="IPR032783">
    <property type="entry name" value="AraC_lig"/>
</dbReference>
<sequence>MHVPPVRALKCNMIKRGECTVETRGKRWRLTAGDCFLIGPELPFVIGTDLNRLPRHAAEVFAGPRESSYAQLDAGAGPDFLCLSGRMDLTETARFLTDTLPPIIVVRSDSPVAGRLHWLVGRLEDELSSNAPGSTAMARQIMQMIFIELLRNLPEERTGSWLAALSDPRIGAALRAIHDAPHRVWRLDELAGISHLSRSRFSARFRAAVGRAPMDYVLRWRMTLAQKALLQPDATIATIAAQFGYGSESAFIHAFRQATGLTPRQARQEARSKATDLPAGLDFSSNR</sequence>
<accession>A0A4R2CWK0</accession>
<evidence type="ECO:0000259" key="7">
    <source>
        <dbReference type="PROSITE" id="PS01124"/>
    </source>
</evidence>
<dbReference type="SUPFAM" id="SSF46689">
    <property type="entry name" value="Homeodomain-like"/>
    <property type="match status" value="2"/>
</dbReference>
<dbReference type="EMBL" id="SLVX01000009">
    <property type="protein sequence ID" value="TCN43789.1"/>
    <property type="molecule type" value="Genomic_DNA"/>
</dbReference>
<dbReference type="Pfam" id="PF12833">
    <property type="entry name" value="HTH_18"/>
    <property type="match status" value="1"/>
</dbReference>
<dbReference type="Proteomes" id="UP000295351">
    <property type="component" value="Unassembled WGS sequence"/>
</dbReference>
<protein>
    <submittedName>
        <fullName evidence="8">AraC family transcriptional regulator</fullName>
    </submittedName>
</protein>
<gene>
    <name evidence="8" type="ORF">EV665_109174</name>
</gene>
<reference evidence="8 9" key="1">
    <citation type="submission" date="2019-03" db="EMBL/GenBank/DDBJ databases">
        <title>Genomic Encyclopedia of Type Strains, Phase IV (KMG-IV): sequencing the most valuable type-strain genomes for metagenomic binning, comparative biology and taxonomic classification.</title>
        <authorList>
            <person name="Goeker M."/>
        </authorList>
    </citation>
    <scope>NUCLEOTIDE SEQUENCE [LARGE SCALE GENOMIC DNA]</scope>
    <source>
        <strain evidence="8 9">DSM 18401</strain>
    </source>
</reference>
<dbReference type="InterPro" id="IPR020449">
    <property type="entry name" value="Tscrpt_reg_AraC-type_HTH"/>
</dbReference>
<dbReference type="Pfam" id="PF12852">
    <property type="entry name" value="Cupin_6"/>
    <property type="match status" value="1"/>
</dbReference>
<evidence type="ECO:0000256" key="2">
    <source>
        <dbReference type="ARBA" id="ARBA00023015"/>
    </source>
</evidence>
<feature type="domain" description="HTH araC/xylS-type" evidence="7">
    <location>
        <begin position="171"/>
        <end position="269"/>
    </location>
</feature>
<dbReference type="InterPro" id="IPR009057">
    <property type="entry name" value="Homeodomain-like_sf"/>
</dbReference>
<dbReference type="GO" id="GO:0043565">
    <property type="term" value="F:sequence-specific DNA binding"/>
    <property type="evidence" value="ECO:0007669"/>
    <property type="project" value="InterPro"/>
</dbReference>
<evidence type="ECO:0000256" key="3">
    <source>
        <dbReference type="ARBA" id="ARBA00023125"/>
    </source>
</evidence>
<name>A0A4R2CWK0_SHIGR</name>
<dbReference type="InterPro" id="IPR018060">
    <property type="entry name" value="HTH_AraC"/>
</dbReference>
<evidence type="ECO:0000256" key="1">
    <source>
        <dbReference type="ARBA" id="ARBA00022490"/>
    </source>
</evidence>
<evidence type="ECO:0000313" key="8">
    <source>
        <dbReference type="EMBL" id="TCN43789.1"/>
    </source>
</evidence>
<dbReference type="InterPro" id="IPR018062">
    <property type="entry name" value="HTH_AraC-typ_CS"/>
</dbReference>
<evidence type="ECO:0000313" key="9">
    <source>
        <dbReference type="Proteomes" id="UP000295351"/>
    </source>
</evidence>
<dbReference type="PROSITE" id="PS00041">
    <property type="entry name" value="HTH_ARAC_FAMILY_1"/>
    <property type="match status" value="1"/>
</dbReference>
<keyword evidence="3" id="KW-0238">DNA-binding</keyword>
<keyword evidence="5" id="KW-0804">Transcription</keyword>
<dbReference type="AlphaFoldDB" id="A0A4R2CWK0"/>
<dbReference type="Gene3D" id="1.10.10.60">
    <property type="entry name" value="Homeodomain-like"/>
    <property type="match status" value="2"/>
</dbReference>
<dbReference type="InterPro" id="IPR050204">
    <property type="entry name" value="AraC_XylS_family_regulators"/>
</dbReference>
<proteinExistence type="predicted"/>
<keyword evidence="1" id="KW-0963">Cytoplasm</keyword>
<keyword evidence="4" id="KW-0010">Activator</keyword>
<keyword evidence="9" id="KW-1185">Reference proteome</keyword>
<evidence type="ECO:0000256" key="6">
    <source>
        <dbReference type="SAM" id="MobiDB-lite"/>
    </source>
</evidence>
<dbReference type="PROSITE" id="PS01124">
    <property type="entry name" value="HTH_ARAC_FAMILY_2"/>
    <property type="match status" value="1"/>
</dbReference>